<feature type="compositionally biased region" description="Basic and acidic residues" evidence="1">
    <location>
        <begin position="38"/>
        <end position="53"/>
    </location>
</feature>
<dbReference type="InterPro" id="IPR038947">
    <property type="entry name" value="At3g27210-like"/>
</dbReference>
<comment type="caution">
    <text evidence="2">The sequence shown here is derived from an EMBL/GenBank/DDBJ whole genome shotgun (WGS) entry which is preliminary data.</text>
</comment>
<reference evidence="2 3" key="1">
    <citation type="submission" date="2021-07" db="EMBL/GenBank/DDBJ databases">
        <title>The Aristolochia fimbriata genome: insights into angiosperm evolution, floral development and chemical biosynthesis.</title>
        <authorList>
            <person name="Jiao Y."/>
        </authorList>
    </citation>
    <scope>NUCLEOTIDE SEQUENCE [LARGE SCALE GENOMIC DNA]</scope>
    <source>
        <strain evidence="2">IBCAS-2021</strain>
        <tissue evidence="2">Leaf</tissue>
    </source>
</reference>
<feature type="region of interest" description="Disordered" evidence="1">
    <location>
        <begin position="164"/>
        <end position="213"/>
    </location>
</feature>
<organism evidence="2 3">
    <name type="scientific">Aristolochia fimbriata</name>
    <name type="common">White veined hardy Dutchman's pipe vine</name>
    <dbReference type="NCBI Taxonomy" id="158543"/>
    <lineage>
        <taxon>Eukaryota</taxon>
        <taxon>Viridiplantae</taxon>
        <taxon>Streptophyta</taxon>
        <taxon>Embryophyta</taxon>
        <taxon>Tracheophyta</taxon>
        <taxon>Spermatophyta</taxon>
        <taxon>Magnoliopsida</taxon>
        <taxon>Magnoliidae</taxon>
        <taxon>Piperales</taxon>
        <taxon>Aristolochiaceae</taxon>
        <taxon>Aristolochia</taxon>
    </lineage>
</organism>
<feature type="compositionally biased region" description="Polar residues" evidence="1">
    <location>
        <begin position="164"/>
        <end position="175"/>
    </location>
</feature>
<proteinExistence type="predicted"/>
<keyword evidence="3" id="KW-1185">Reference proteome</keyword>
<evidence type="ECO:0000313" key="3">
    <source>
        <dbReference type="Proteomes" id="UP000825729"/>
    </source>
</evidence>
<dbReference type="PANTHER" id="PTHR34280">
    <property type="entry name" value="OS01G0920100 PROTEIN"/>
    <property type="match status" value="1"/>
</dbReference>
<evidence type="ECO:0000313" key="2">
    <source>
        <dbReference type="EMBL" id="KAG9446093.1"/>
    </source>
</evidence>
<dbReference type="PANTHER" id="PTHR34280:SF2">
    <property type="entry name" value="OS01G0920100 PROTEIN"/>
    <property type="match status" value="1"/>
</dbReference>
<accession>A0AAV7EBB4</accession>
<feature type="compositionally biased region" description="Low complexity" evidence="1">
    <location>
        <begin position="54"/>
        <end position="63"/>
    </location>
</feature>
<protein>
    <submittedName>
        <fullName evidence="2">Uncharacterized protein</fullName>
    </submittedName>
</protein>
<name>A0AAV7EBB4_ARIFI</name>
<dbReference type="EMBL" id="JAINDJ010000005">
    <property type="protein sequence ID" value="KAG9446093.1"/>
    <property type="molecule type" value="Genomic_DNA"/>
</dbReference>
<evidence type="ECO:0000256" key="1">
    <source>
        <dbReference type="SAM" id="MobiDB-lite"/>
    </source>
</evidence>
<feature type="region of interest" description="Disordered" evidence="1">
    <location>
        <begin position="99"/>
        <end position="121"/>
    </location>
</feature>
<gene>
    <name evidence="2" type="ORF">H6P81_012221</name>
</gene>
<dbReference type="AlphaFoldDB" id="A0AAV7EBB4"/>
<sequence>MGSCVSFHKDPDSGMRIRVSLGSKAKSLLPSSPAKVKMNGEKPPHAPDGRKLADQLALSDSSSPVGVHREFGSKEDAFFDSRAWLDSDCEDDFLSVNGEFTTSSSSTPNYQRSIPGTPQRNNLFFVERIPCEKPEPSPTDKKKKLADLFKDNLHAEDVSISHNIDNGQVEANKSPVSVPLKTADGSPRVSGIISLSSTERTPTGDFRPEKEKKAKAAQCCLPSLVTNLSFSEKKKHQTPVHHSGG</sequence>
<feature type="region of interest" description="Disordered" evidence="1">
    <location>
        <begin position="21"/>
        <end position="70"/>
    </location>
</feature>
<dbReference type="Proteomes" id="UP000825729">
    <property type="component" value="Unassembled WGS sequence"/>
</dbReference>